<feature type="region of interest" description="Disordered" evidence="10">
    <location>
        <begin position="1151"/>
        <end position="1220"/>
    </location>
</feature>
<dbReference type="InterPro" id="IPR038185">
    <property type="entry name" value="MyTH4_dom_sf"/>
</dbReference>
<dbReference type="CDD" id="cd14473">
    <property type="entry name" value="FERM_B-lobe"/>
    <property type="match status" value="1"/>
</dbReference>
<proteinExistence type="inferred from homology"/>
<comment type="caution">
    <text evidence="15">The sequence shown here is derived from an EMBL/GenBank/DDBJ whole genome shotgun (WGS) entry which is preliminary data.</text>
</comment>
<dbReference type="InterPro" id="IPR036124">
    <property type="entry name" value="MYSc_Myo10"/>
</dbReference>
<dbReference type="FunFam" id="1.10.10.820:FF:000001">
    <property type="entry name" value="Myosin heavy chain"/>
    <property type="match status" value="1"/>
</dbReference>
<feature type="compositionally biased region" description="Basic residues" evidence="10">
    <location>
        <begin position="141"/>
        <end position="150"/>
    </location>
</feature>
<dbReference type="SUPFAM" id="SSF52540">
    <property type="entry name" value="P-loop containing nucleoside triphosphate hydrolases"/>
    <property type="match status" value="1"/>
</dbReference>
<comment type="subcellular location">
    <subcellularLocation>
        <location evidence="1">Cytoplasm</location>
    </subcellularLocation>
</comment>
<organism evidence="15 16">
    <name type="scientific">Zosterops borbonicus</name>
    <dbReference type="NCBI Taxonomy" id="364589"/>
    <lineage>
        <taxon>Eukaryota</taxon>
        <taxon>Metazoa</taxon>
        <taxon>Chordata</taxon>
        <taxon>Craniata</taxon>
        <taxon>Vertebrata</taxon>
        <taxon>Euteleostomi</taxon>
        <taxon>Archelosauria</taxon>
        <taxon>Archosauria</taxon>
        <taxon>Dinosauria</taxon>
        <taxon>Saurischia</taxon>
        <taxon>Theropoda</taxon>
        <taxon>Coelurosauria</taxon>
        <taxon>Aves</taxon>
        <taxon>Neognathae</taxon>
        <taxon>Neoaves</taxon>
        <taxon>Telluraves</taxon>
        <taxon>Australaves</taxon>
        <taxon>Passeriformes</taxon>
        <taxon>Sylvioidea</taxon>
        <taxon>Zosteropidae</taxon>
        <taxon>Zosterops</taxon>
    </lineage>
</organism>
<feature type="region of interest" description="Disordered" evidence="10">
    <location>
        <begin position="81"/>
        <end position="117"/>
    </location>
</feature>
<evidence type="ECO:0000256" key="5">
    <source>
        <dbReference type="ARBA" id="ARBA00022840"/>
    </source>
</evidence>
<keyword evidence="7 9" id="KW-0505">Motor protein</keyword>
<dbReference type="Gene3D" id="1.20.58.530">
    <property type="match status" value="1"/>
</dbReference>
<keyword evidence="16" id="KW-1185">Reference proteome</keyword>
<dbReference type="SMART" id="SM00295">
    <property type="entry name" value="B41"/>
    <property type="match status" value="1"/>
</dbReference>
<comment type="similarity">
    <text evidence="2 9">Belongs to the TRAFAC class myosin-kinesin ATPase superfamily. Myosin family.</text>
</comment>
<dbReference type="FunFam" id="3.10.20.90:FF:000126">
    <property type="entry name" value="unconventional myosin-X"/>
    <property type="match status" value="1"/>
</dbReference>
<dbReference type="GO" id="GO:0005737">
    <property type="term" value="C:cytoplasm"/>
    <property type="evidence" value="ECO:0007669"/>
    <property type="project" value="UniProtKB-SubCell"/>
</dbReference>
<feature type="compositionally biased region" description="Basic and acidic residues" evidence="10">
    <location>
        <begin position="160"/>
        <end position="171"/>
    </location>
</feature>
<feature type="region of interest" description="Actin-binding" evidence="9">
    <location>
        <begin position="806"/>
        <end position="828"/>
    </location>
</feature>
<feature type="compositionally biased region" description="Gly residues" evidence="10">
    <location>
        <begin position="81"/>
        <end position="107"/>
    </location>
</feature>
<dbReference type="Gene3D" id="6.20.240.20">
    <property type="match status" value="1"/>
</dbReference>
<dbReference type="PRINTS" id="PR00193">
    <property type="entry name" value="MYOSINHEAVY"/>
</dbReference>
<dbReference type="Gene3D" id="1.20.5.190">
    <property type="match status" value="1"/>
</dbReference>
<dbReference type="Pfam" id="PF18597">
    <property type="entry name" value="SH3_19"/>
    <property type="match status" value="1"/>
</dbReference>
<dbReference type="InterPro" id="IPR040640">
    <property type="entry name" value="MyoX_N_SH3"/>
</dbReference>
<dbReference type="InterPro" id="IPR041797">
    <property type="entry name" value="MyoX_FERM_C"/>
</dbReference>
<dbReference type="InterPro" id="IPR027417">
    <property type="entry name" value="P-loop_NTPase"/>
</dbReference>
<dbReference type="GO" id="GO:0016459">
    <property type="term" value="C:myosin complex"/>
    <property type="evidence" value="ECO:0007669"/>
    <property type="project" value="UniProtKB-KW"/>
</dbReference>
<dbReference type="InterPro" id="IPR035963">
    <property type="entry name" value="FERM_2"/>
</dbReference>
<dbReference type="GO" id="GO:0051489">
    <property type="term" value="P:regulation of filopodium assembly"/>
    <property type="evidence" value="ECO:0007669"/>
    <property type="project" value="TreeGrafter"/>
</dbReference>
<evidence type="ECO:0000256" key="7">
    <source>
        <dbReference type="ARBA" id="ARBA00023175"/>
    </source>
</evidence>
<evidence type="ECO:0000259" key="13">
    <source>
        <dbReference type="PROSITE" id="PS51016"/>
    </source>
</evidence>
<evidence type="ECO:0000313" key="15">
    <source>
        <dbReference type="EMBL" id="TRZ23748.1"/>
    </source>
</evidence>
<evidence type="ECO:0000256" key="2">
    <source>
        <dbReference type="ARBA" id="ARBA00008314"/>
    </source>
</evidence>
<keyword evidence="8 9" id="KW-0009">Actin-binding</keyword>
<dbReference type="PROSITE" id="PS51016">
    <property type="entry name" value="MYTH4"/>
    <property type="match status" value="1"/>
</dbReference>
<feature type="binding site" evidence="9">
    <location>
        <begin position="346"/>
        <end position="353"/>
    </location>
    <ligand>
        <name>ATP</name>
        <dbReference type="ChEBI" id="CHEBI:30616"/>
    </ligand>
</feature>
<dbReference type="InterPro" id="IPR000857">
    <property type="entry name" value="MyTH4_dom"/>
</dbReference>
<sequence length="2350" mass="267830">SVYNTKHMCLSGGPALAINFKRLLCSTEVCKQLNKVFTVWLLWPQKCLSVNSWSDHISILIVIRIGFSCSILFCSHSGRRTGGSTGWAGPGRGGAGRGRGSGRGAGSGAAPPLPLPRLDGTGRPRAGACGGGSFPCAPRPAQRRGGRRTKAAAGPACGAMERRAEPGRAGGDRHMVRGWCPALFLVMGTMNRFVWCGSRVWLRENNQHYPSTVHSCAEGVIVFRTDYGQVFTYKQSTITHQKVTPMHQTSTESVEDMAALVDLHEGSIMHNLFQRYQQDKIYTYIGSIVASVNPYKSIPGLYDGAAVERYSQHHMGEMAPHIFAVANECYRCLWKRHDNQCILISGESGAGKTESTKLILKFLSAMSQHSLELSSREKTSCVEQAILESSPIMEAFGNAKTVYNNNSSRFGKFIQLNICQKGNIQGGRIMDCILNRVVRQNPGERNYHIFYALLAGIEEREKDAFYLSVPENYHYLNQSGCIADKTINDKDSFKEVITAMKVMEFSREEVQEVLRLLAGILHLGNIEFITAGGAQVSFKTALGRSAELLGLDSTQLTEALTQRSMILRGEEILTPLSIQQAIDSRDSMAMALYSQCFAWVIKKINSRIRSKEDFKTIGILDIFGFENFEVNRFEQFNINYANEKLQEYFNKHIFSLEQLEYSREGLIWEDIDWTDNGECLDLIEKKLGLLALINEESHFPQATDSTLLEKLNAQHTNNPFYVKPRVAVHNFGVKHYAGEVQYDVRGILEKNRDTFRDDLLNLLRESSLDFIYDLFEHVSSRNNQDTLKCGSKHRKPTVSLQFKESLHSLMATLSSSNPFFVRCIKPNVQKMPDQFDQTVVLNQLRYSGMLETVRIRRAGFPVRRPFQDFYKRYKVLMRNLTLPEDLNEKCAVLLRLYDNTSTEWQLGKNKVFLRESLEHKLEKQREVEVTKAAMIIRAHILGYAARKRYRKVLYCVVVIQKNYRAFSGRKKFLCLKKAATVLQKQWRGQLARRLYRERLEEKRRQEEERRKEEEERERQRQEAERLAQQAEEERKKQELAAIEKAQKEAELKREVEKQKESRQVEEILRLEKEIEDLQRVKKQQELSLTEASLQRLQQRRDEELRRLEDEACRAAQEFLESLNFDEIDECVRNIERSLSVGSGYPAELAEQTGNACSEKPNFNFSQPYPEEEVDEGFEADDDAFKDSPNPSEHGHSDQRTSGIRTSDDSSEEDPYMNDTVVPTIPAASDTMVIPPAHDTVSLHNSSSGESTYCMPENVSCRPPNSVELISPDGDYDYDQDDYEDGAITSGSSVTFSNSHSSQWSPDYRCSVGTYNSSGAYRFSSEGAQSSFEDSEEDFDSRFDTDDELSYRRDSVYSCVSLPYFHSFLYMKGGLINTWKRRWCVLKDETFLWFRSKQEALKQGWLHKKGGGSSTLSRRNWKKRWFVLRQSRLMYFENDSEEKLKGALDVRTAKEIVDNTGKENGIDLIMNDRTYHLIAESPEDASQWFSVLSQVHASTEQEIREMHDEQANPQNAVGTLDVGLIDSVCAADNPDRPNSFVIITANRVLHCNADTPEEMHHWITLLQRSKGDTRVEGQEFIVRGWLHKEVKNNPKMSSLKLKKRWFVLTHNSLDYYKSSEKNALKLGTLVLNSLCSVVPPDEKIFKETGYWNVTVYGRKHCYRLYTKLLNEATRWSSAIQNVIDTKAPIDTPTQQLIQDIKENCLNADVVEQIYKRNPILRYTHHPLHSPLLPLPYGDINLNLLKDKGYTTLQDEAIKIFNSLQQLESMSDPIPIIQGILQTGHDLRPLRDELYCQLIKQTNKVPNPGSVGNLYSWQILTCMSCTFLPSRSILKYLKFHLKRVRDQFPGTEMEKYALFTYESLKKTKCREFVPSRDEIEALIGRQEMTSTVYCHGGGSCKITINSHTTAGEVVEKLIRGLAMEDSRNMFALFEYNGTTDKAIESRTIVADVLAKFEKLAATAEAGDMHWKFYFKLYCFLDTENVPKDSVEFAFMFEQAHEAVIKGHYPAPEETLQVLAALRLQYLQGDYTVHTTIPELEEVYPLQKLKSRITQSTKTFTASEKAEKKRASFLEGTLRRSFRSGSVSKQKVEEDQMLDMWVKEEISASRTSIIDKWKKLQRMNQEQAMAKYMALIKEWPGYGSTLFDVECKEGGFPQELWLGVSADAVSVYKRGEGRPLEVFQYEHILSFGAPLANTYKIVVDERELLFETSEVVDIAKLMKAYISMIVKKRYSTSRSNECTDYQNKYDKIDTPEFGSGMPVHALGTDPSCATATHSPLEDGGYPRWLHQLARIPPGADIGFPSLGLHLVEYSHAEESLEPTSQAPCKSIRLGRNHAVMPGNSVSCNGNKIV</sequence>
<dbReference type="Pfam" id="PF00373">
    <property type="entry name" value="FERM_M"/>
    <property type="match status" value="1"/>
</dbReference>
<keyword evidence="3" id="KW-0963">Cytoplasm</keyword>
<dbReference type="Gene3D" id="1.25.40.530">
    <property type="entry name" value="MyTH4 domain"/>
    <property type="match status" value="1"/>
</dbReference>
<dbReference type="SMART" id="SM00242">
    <property type="entry name" value="MYSc"/>
    <property type="match status" value="1"/>
</dbReference>
<feature type="domain" description="MyTH4" evidence="13">
    <location>
        <begin position="1733"/>
        <end position="1881"/>
    </location>
</feature>
<dbReference type="PROSITE" id="PS50096">
    <property type="entry name" value="IQ"/>
    <property type="match status" value="2"/>
</dbReference>
<dbReference type="Pfam" id="PF21989">
    <property type="entry name" value="RA_2"/>
    <property type="match status" value="1"/>
</dbReference>
<feature type="compositionally biased region" description="Polar residues" evidence="10">
    <location>
        <begin position="1151"/>
        <end position="1166"/>
    </location>
</feature>
<dbReference type="Pfam" id="PF00784">
    <property type="entry name" value="MyTH4"/>
    <property type="match status" value="1"/>
</dbReference>
<dbReference type="Gene3D" id="1.20.80.10">
    <property type="match status" value="1"/>
</dbReference>
<dbReference type="PROSITE" id="PS50057">
    <property type="entry name" value="FERM_3"/>
    <property type="match status" value="1"/>
</dbReference>
<evidence type="ECO:0000259" key="11">
    <source>
        <dbReference type="PROSITE" id="PS50003"/>
    </source>
</evidence>
<feature type="domain" description="FERM" evidence="12">
    <location>
        <begin position="1886"/>
        <end position="2230"/>
    </location>
</feature>
<dbReference type="FunFam" id="2.30.29.30:FF:000286">
    <property type="entry name" value="PH-protein kinase domain containing protein"/>
    <property type="match status" value="1"/>
</dbReference>
<dbReference type="CDD" id="cd14873">
    <property type="entry name" value="MYSc_Myo10"/>
    <property type="match status" value="1"/>
</dbReference>
<dbReference type="PROSITE" id="PS51456">
    <property type="entry name" value="MYOSIN_MOTOR"/>
    <property type="match status" value="1"/>
</dbReference>
<feature type="domain" description="PH" evidence="11">
    <location>
        <begin position="1578"/>
        <end position="1683"/>
    </location>
</feature>
<evidence type="ECO:0000256" key="1">
    <source>
        <dbReference type="ARBA" id="ARBA00004496"/>
    </source>
</evidence>
<dbReference type="CDD" id="cd17206">
    <property type="entry name" value="FERM_F1_Myosin-X"/>
    <property type="match status" value="1"/>
</dbReference>
<dbReference type="Gene3D" id="3.10.20.90">
    <property type="entry name" value="Phosphatidylinositol 3-kinase Catalytic Subunit, Chain A, domain 1"/>
    <property type="match status" value="1"/>
</dbReference>
<dbReference type="OrthoDB" id="6108017at2759"/>
<dbReference type="SMART" id="SM00139">
    <property type="entry name" value="MyTH4"/>
    <property type="match status" value="1"/>
</dbReference>
<evidence type="ECO:0000259" key="14">
    <source>
        <dbReference type="PROSITE" id="PS51456"/>
    </source>
</evidence>
<dbReference type="EMBL" id="SWJQ01000065">
    <property type="protein sequence ID" value="TRZ23748.1"/>
    <property type="molecule type" value="Genomic_DNA"/>
</dbReference>
<evidence type="ECO:0000256" key="10">
    <source>
        <dbReference type="SAM" id="MobiDB-lite"/>
    </source>
</evidence>
<evidence type="ECO:0000256" key="6">
    <source>
        <dbReference type="ARBA" id="ARBA00023123"/>
    </source>
</evidence>
<reference evidence="15" key="1">
    <citation type="submission" date="2019-04" db="EMBL/GenBank/DDBJ databases">
        <title>Genome assembly of Zosterops borbonicus 15179.</title>
        <authorList>
            <person name="Leroy T."/>
            <person name="Anselmetti Y."/>
            <person name="Tilak M.-K."/>
            <person name="Nabholz B."/>
        </authorList>
    </citation>
    <scope>NUCLEOTIDE SEQUENCE</scope>
    <source>
        <strain evidence="15">HGM_15179</strain>
        <tissue evidence="15">Muscle</tissue>
    </source>
</reference>
<dbReference type="Pfam" id="PF16735">
    <property type="entry name" value="MYO10_CC"/>
    <property type="match status" value="1"/>
</dbReference>
<dbReference type="SMART" id="SM00233">
    <property type="entry name" value="PH"/>
    <property type="match status" value="2"/>
</dbReference>
<feature type="region of interest" description="Disordered" evidence="10">
    <location>
        <begin position="1005"/>
        <end position="1029"/>
    </location>
</feature>
<dbReference type="PROSITE" id="PS50003">
    <property type="entry name" value="PH_DOMAIN"/>
    <property type="match status" value="2"/>
</dbReference>
<dbReference type="InterPro" id="IPR001609">
    <property type="entry name" value="Myosin_head_motor_dom-like"/>
</dbReference>
<dbReference type="InterPro" id="IPR011993">
    <property type="entry name" value="PH-like_dom_sf"/>
</dbReference>
<dbReference type="GO" id="GO:0051015">
    <property type="term" value="F:actin filament binding"/>
    <property type="evidence" value="ECO:0007669"/>
    <property type="project" value="TreeGrafter"/>
</dbReference>
<dbReference type="InterPro" id="IPR051724">
    <property type="entry name" value="Actin_motor_Myosin"/>
</dbReference>
<evidence type="ECO:0000256" key="9">
    <source>
        <dbReference type="PROSITE-ProRule" id="PRU00782"/>
    </source>
</evidence>
<dbReference type="FunFam" id="3.40.850.10:FF:000008">
    <property type="entry name" value="Putative unconventional myosin-IXa"/>
    <property type="match status" value="1"/>
</dbReference>
<dbReference type="GO" id="GO:0030175">
    <property type="term" value="C:filopodium"/>
    <property type="evidence" value="ECO:0007669"/>
    <property type="project" value="TreeGrafter"/>
</dbReference>
<dbReference type="FunFam" id="1.25.40.530:FF:000001">
    <property type="entry name" value="Pleckstrin homology domain-containing family H member 2"/>
    <property type="match status" value="1"/>
</dbReference>
<keyword evidence="6 9" id="KW-0518">Myosin</keyword>
<dbReference type="GO" id="GO:0005524">
    <property type="term" value="F:ATP binding"/>
    <property type="evidence" value="ECO:0007669"/>
    <property type="project" value="UniProtKB-UniRule"/>
</dbReference>
<dbReference type="InterPro" id="IPR000048">
    <property type="entry name" value="IQ_motif_EF-hand-BS"/>
</dbReference>
<dbReference type="CDD" id="cd13296">
    <property type="entry name" value="PH2_MyoX"/>
    <property type="match status" value="1"/>
</dbReference>
<evidence type="ECO:0008006" key="17">
    <source>
        <dbReference type="Google" id="ProtNLM"/>
    </source>
</evidence>
<dbReference type="InterPro" id="IPR001849">
    <property type="entry name" value="PH_domain"/>
</dbReference>
<gene>
    <name evidence="15" type="ORF">HGM15179_003368</name>
</gene>
<dbReference type="Pfam" id="PF00612">
    <property type="entry name" value="IQ"/>
    <property type="match status" value="2"/>
</dbReference>
<dbReference type="CDD" id="cd13297">
    <property type="entry name" value="PH3_MyoX-like"/>
    <property type="match status" value="1"/>
</dbReference>
<dbReference type="Pfam" id="PF00063">
    <property type="entry name" value="Myosin_head"/>
    <property type="match status" value="1"/>
</dbReference>
<dbReference type="SUPFAM" id="SSF47031">
    <property type="entry name" value="Second domain of FERM"/>
    <property type="match status" value="1"/>
</dbReference>
<evidence type="ECO:0000256" key="3">
    <source>
        <dbReference type="ARBA" id="ARBA00022490"/>
    </source>
</evidence>
<dbReference type="GO" id="GO:0008360">
    <property type="term" value="P:regulation of cell shape"/>
    <property type="evidence" value="ECO:0007669"/>
    <property type="project" value="TreeGrafter"/>
</dbReference>
<keyword evidence="5 9" id="KW-0067">ATP-binding</keyword>
<dbReference type="CDD" id="cd13202">
    <property type="entry name" value="FERM_C_MyoX"/>
    <property type="match status" value="1"/>
</dbReference>
<dbReference type="InterPro" id="IPR019748">
    <property type="entry name" value="FERM_central"/>
</dbReference>
<dbReference type="GO" id="GO:0030705">
    <property type="term" value="P:cytoskeleton-dependent intracellular transport"/>
    <property type="evidence" value="ECO:0007669"/>
    <property type="project" value="TreeGrafter"/>
</dbReference>
<dbReference type="SMART" id="SM00015">
    <property type="entry name" value="IQ"/>
    <property type="match status" value="3"/>
</dbReference>
<feature type="domain" description="Myosin motor" evidence="14">
    <location>
        <begin position="252"/>
        <end position="926"/>
    </location>
</feature>
<dbReference type="Proteomes" id="UP000796761">
    <property type="component" value="Unassembled WGS sequence"/>
</dbReference>
<feature type="compositionally biased region" description="Acidic residues" evidence="10">
    <location>
        <begin position="1169"/>
        <end position="1183"/>
    </location>
</feature>
<dbReference type="Gene3D" id="2.30.29.30">
    <property type="entry name" value="Pleckstrin-homology domain (PH domain)/Phosphotyrosine-binding domain (PTB)"/>
    <property type="match status" value="4"/>
</dbReference>
<dbReference type="PANTHER" id="PTHR46049:SF2">
    <property type="entry name" value="UNCONVENTIONAL MYOSIN-X"/>
    <property type="match status" value="1"/>
</dbReference>
<dbReference type="SUPFAM" id="SSF50729">
    <property type="entry name" value="PH domain-like"/>
    <property type="match status" value="4"/>
</dbReference>
<evidence type="ECO:0000256" key="4">
    <source>
        <dbReference type="ARBA" id="ARBA00022741"/>
    </source>
</evidence>
<evidence type="ECO:0000256" key="8">
    <source>
        <dbReference type="ARBA" id="ARBA00023203"/>
    </source>
</evidence>
<dbReference type="Gene3D" id="3.40.850.10">
    <property type="entry name" value="Kinesin motor domain"/>
    <property type="match status" value="1"/>
</dbReference>
<evidence type="ECO:0000259" key="12">
    <source>
        <dbReference type="PROSITE" id="PS50057"/>
    </source>
</evidence>
<dbReference type="Gene3D" id="1.20.5.170">
    <property type="match status" value="1"/>
</dbReference>
<keyword evidence="4 9" id="KW-0547">Nucleotide-binding</keyword>
<name>A0A8K1LS68_9PASS</name>
<dbReference type="Gene3D" id="1.20.120.720">
    <property type="entry name" value="Myosin VI head, motor domain, U50 subdomain"/>
    <property type="match status" value="1"/>
</dbReference>
<protein>
    <recommendedName>
        <fullName evidence="17">Myosin X</fullName>
    </recommendedName>
</protein>
<evidence type="ECO:0000313" key="16">
    <source>
        <dbReference type="Proteomes" id="UP000796761"/>
    </source>
</evidence>
<feature type="domain" description="PH" evidence="11">
    <location>
        <begin position="1398"/>
        <end position="1496"/>
    </location>
</feature>
<dbReference type="GO" id="GO:0060002">
    <property type="term" value="F:plus-end directed microfilament motor activity"/>
    <property type="evidence" value="ECO:0007669"/>
    <property type="project" value="TreeGrafter"/>
</dbReference>
<dbReference type="Pfam" id="PF00169">
    <property type="entry name" value="PH"/>
    <property type="match status" value="2"/>
</dbReference>
<dbReference type="FunFam" id="2.30.29.30:FF:000195">
    <property type="entry name" value="Unconventional myosin-X"/>
    <property type="match status" value="1"/>
</dbReference>
<dbReference type="GO" id="GO:0005547">
    <property type="term" value="F:phosphatidylinositol-3,4,5-trisphosphate binding"/>
    <property type="evidence" value="ECO:0007669"/>
    <property type="project" value="TreeGrafter"/>
</dbReference>
<accession>A0A8K1LS68</accession>
<feature type="non-terminal residue" evidence="15">
    <location>
        <position position="2350"/>
    </location>
</feature>
<dbReference type="Gene3D" id="1.10.10.820">
    <property type="match status" value="1"/>
</dbReference>
<dbReference type="InterPro" id="IPR019749">
    <property type="entry name" value="Band_41_domain"/>
</dbReference>
<dbReference type="InterPro" id="IPR031971">
    <property type="entry name" value="MYO10_CC"/>
</dbReference>
<dbReference type="InterPro" id="IPR014352">
    <property type="entry name" value="FERM/acyl-CoA-bd_prot_sf"/>
</dbReference>
<dbReference type="PANTHER" id="PTHR46049">
    <property type="entry name" value="AGAP003327-PA"/>
    <property type="match status" value="1"/>
</dbReference>
<feature type="region of interest" description="Disordered" evidence="10">
    <location>
        <begin position="139"/>
        <end position="171"/>
    </location>
</feature>
<dbReference type="InterPro" id="IPR000299">
    <property type="entry name" value="FERM_domain"/>
</dbReference>
<dbReference type="InterPro" id="IPR036961">
    <property type="entry name" value="Kinesin_motor_dom_sf"/>
</dbReference>